<keyword evidence="1" id="KW-0812">Transmembrane</keyword>
<sequence length="52" mass="5584">MEPKETEVAFFSTVSGSGGRVIFVILGLGLGFKNNSILREKKDLSKKGQGLV</sequence>
<accession>X1NG26</accession>
<organism evidence="2">
    <name type="scientific">marine sediment metagenome</name>
    <dbReference type="NCBI Taxonomy" id="412755"/>
    <lineage>
        <taxon>unclassified sequences</taxon>
        <taxon>metagenomes</taxon>
        <taxon>ecological metagenomes</taxon>
    </lineage>
</organism>
<keyword evidence="1" id="KW-1133">Transmembrane helix</keyword>
<feature type="transmembrane region" description="Helical" evidence="1">
    <location>
        <begin position="12"/>
        <end position="32"/>
    </location>
</feature>
<keyword evidence="1" id="KW-0472">Membrane</keyword>
<dbReference type="AlphaFoldDB" id="X1NG26"/>
<name>X1NG26_9ZZZZ</name>
<evidence type="ECO:0000256" key="1">
    <source>
        <dbReference type="SAM" id="Phobius"/>
    </source>
</evidence>
<protein>
    <submittedName>
        <fullName evidence="2">Uncharacterized protein</fullName>
    </submittedName>
</protein>
<reference evidence="2" key="1">
    <citation type="journal article" date="2014" name="Front. Microbiol.">
        <title>High frequency of phylogenetically diverse reductive dehalogenase-homologous genes in deep subseafloor sedimentary metagenomes.</title>
        <authorList>
            <person name="Kawai M."/>
            <person name="Futagami T."/>
            <person name="Toyoda A."/>
            <person name="Takaki Y."/>
            <person name="Nishi S."/>
            <person name="Hori S."/>
            <person name="Arai W."/>
            <person name="Tsubouchi T."/>
            <person name="Morono Y."/>
            <person name="Uchiyama I."/>
            <person name="Ito T."/>
            <person name="Fujiyama A."/>
            <person name="Inagaki F."/>
            <person name="Takami H."/>
        </authorList>
    </citation>
    <scope>NUCLEOTIDE SEQUENCE</scope>
    <source>
        <strain evidence="2">Expedition CK06-06</strain>
    </source>
</reference>
<comment type="caution">
    <text evidence="2">The sequence shown here is derived from an EMBL/GenBank/DDBJ whole genome shotgun (WGS) entry which is preliminary data.</text>
</comment>
<proteinExistence type="predicted"/>
<dbReference type="EMBL" id="BARV01020301">
    <property type="protein sequence ID" value="GAI25765.1"/>
    <property type="molecule type" value="Genomic_DNA"/>
</dbReference>
<evidence type="ECO:0000313" key="2">
    <source>
        <dbReference type="EMBL" id="GAI25765.1"/>
    </source>
</evidence>
<gene>
    <name evidence="2" type="ORF">S06H3_33911</name>
</gene>